<evidence type="ECO:0000256" key="5">
    <source>
        <dbReference type="ARBA" id="ARBA00023077"/>
    </source>
</evidence>
<evidence type="ECO:0000313" key="14">
    <source>
        <dbReference type="Proteomes" id="UP001403385"/>
    </source>
</evidence>
<feature type="signal peptide" evidence="10">
    <location>
        <begin position="1"/>
        <end position="22"/>
    </location>
</feature>
<dbReference type="InterPro" id="IPR036942">
    <property type="entry name" value="Beta-barrel_TonB_sf"/>
</dbReference>
<dbReference type="Gene3D" id="2.60.40.1120">
    <property type="entry name" value="Carboxypeptidase-like, regulatory domain"/>
    <property type="match status" value="1"/>
</dbReference>
<dbReference type="Pfam" id="PF07715">
    <property type="entry name" value="Plug"/>
    <property type="match status" value="1"/>
</dbReference>
<dbReference type="InterPro" id="IPR008969">
    <property type="entry name" value="CarboxyPept-like_regulatory"/>
</dbReference>
<name>A0AAW9S3H7_9BACT</name>
<evidence type="ECO:0000256" key="1">
    <source>
        <dbReference type="ARBA" id="ARBA00004571"/>
    </source>
</evidence>
<evidence type="ECO:0000256" key="8">
    <source>
        <dbReference type="PROSITE-ProRule" id="PRU01360"/>
    </source>
</evidence>
<dbReference type="Gene3D" id="2.170.130.10">
    <property type="entry name" value="TonB-dependent receptor, plug domain"/>
    <property type="match status" value="1"/>
</dbReference>
<keyword evidence="14" id="KW-1185">Reference proteome</keyword>
<dbReference type="PROSITE" id="PS52016">
    <property type="entry name" value="TONB_DEPENDENT_REC_3"/>
    <property type="match status" value="1"/>
</dbReference>
<evidence type="ECO:0000256" key="9">
    <source>
        <dbReference type="RuleBase" id="RU003357"/>
    </source>
</evidence>
<evidence type="ECO:0000313" key="13">
    <source>
        <dbReference type="EMBL" id="MEN7548122.1"/>
    </source>
</evidence>
<comment type="subcellular location">
    <subcellularLocation>
        <location evidence="1 8">Cell outer membrane</location>
        <topology evidence="1 8">Multi-pass membrane protein</topology>
    </subcellularLocation>
</comment>
<dbReference type="Gene3D" id="2.40.170.20">
    <property type="entry name" value="TonB-dependent receptor, beta-barrel domain"/>
    <property type="match status" value="1"/>
</dbReference>
<keyword evidence="7 8" id="KW-0998">Cell outer membrane</keyword>
<protein>
    <submittedName>
        <fullName evidence="13">SusC/RagA family TonB-linked outer membrane protein</fullName>
    </submittedName>
</protein>
<comment type="similarity">
    <text evidence="8 9">Belongs to the TonB-dependent receptor family.</text>
</comment>
<evidence type="ECO:0000256" key="4">
    <source>
        <dbReference type="ARBA" id="ARBA00022692"/>
    </source>
</evidence>
<dbReference type="EMBL" id="JBDKWZ010000004">
    <property type="protein sequence ID" value="MEN7548122.1"/>
    <property type="molecule type" value="Genomic_DNA"/>
</dbReference>
<comment type="caution">
    <text evidence="13">The sequence shown here is derived from an EMBL/GenBank/DDBJ whole genome shotgun (WGS) entry which is preliminary data.</text>
</comment>
<reference evidence="13 14" key="1">
    <citation type="submission" date="2024-04" db="EMBL/GenBank/DDBJ databases">
        <title>Novel genus in family Flammeovirgaceae.</title>
        <authorList>
            <person name="Nguyen T.H."/>
            <person name="Vuong T.Q."/>
            <person name="Le H."/>
            <person name="Kim S.-G."/>
        </authorList>
    </citation>
    <scope>NUCLEOTIDE SEQUENCE [LARGE SCALE GENOMIC DNA]</scope>
    <source>
        <strain evidence="13 14">JCM 23209</strain>
    </source>
</reference>
<evidence type="ECO:0000259" key="11">
    <source>
        <dbReference type="Pfam" id="PF00593"/>
    </source>
</evidence>
<dbReference type="SUPFAM" id="SSF56935">
    <property type="entry name" value="Porins"/>
    <property type="match status" value="1"/>
</dbReference>
<dbReference type="InterPro" id="IPR012910">
    <property type="entry name" value="Plug_dom"/>
</dbReference>
<keyword evidence="4 8" id="KW-0812">Transmembrane</keyword>
<dbReference type="InterPro" id="IPR000531">
    <property type="entry name" value="Beta-barrel_TonB"/>
</dbReference>
<keyword evidence="3 8" id="KW-1134">Transmembrane beta strand</keyword>
<dbReference type="GO" id="GO:0009279">
    <property type="term" value="C:cell outer membrane"/>
    <property type="evidence" value="ECO:0007669"/>
    <property type="project" value="UniProtKB-SubCell"/>
</dbReference>
<feature type="domain" description="TonB-dependent receptor-like beta-barrel" evidence="11">
    <location>
        <begin position="413"/>
        <end position="977"/>
    </location>
</feature>
<dbReference type="Proteomes" id="UP001403385">
    <property type="component" value="Unassembled WGS sequence"/>
</dbReference>
<feature type="chain" id="PRO_5043847020" evidence="10">
    <location>
        <begin position="23"/>
        <end position="1021"/>
    </location>
</feature>
<sequence length="1021" mass="113412">MKKVFTTCWFVTLCLWSTLSWAQNKVVKGTVTNETGEPIPGVSIVVTGTTKGTITTGEGKYTLQVPEDAVSLTFSSIGYMDMEEQIGQRSVIDVVLVENVTQLEEIVVTSFGRQEEKKSLGYSVQSFSSEDLQEAKQANFLDAMQGKVAGVNITSSGGTPGAGTNIIIRGITSLDPSASNQPLFVIDGIPIDNSTNAGSMLPSSGSNSAGSSEQFSFSNRAVDINPSDIESVNILKGPSATALYGLRGANGVVVITTKRGKAGKARINFSSSYSWDQVGKTPEVQSKYREGRFGRLRFNSDGSPLRFQTFGPKVSQYDPVINNMKEFWETGHRLDNSLSISGGNDNSTYYTSVSRLDQNGIAPNSEWNRTSIKLNGSTKFSDDLEVTGSMQYINSQGVRPNGGDKSIMSALSYYTTTYGTDNYVNPIDGTQVDYSDGITDNPRYLAEFANLEDEVNRVIANVGLNARFTNWLKLDYKVGIDQYTDKRRRIVPADADVGRQVKGFTIENKIQAREINSNLLLTAFAEFNEDLNMTVTAGNAITETWSESLNVRGEGFTLNNFKSIGNTTNYFTKINGSLRRLVGLFADVKFEYRDFLFLNLTGRNDWSSTLPKENRSFFYPSVSLGYLFSEHMNLQSNFFSYGKVRLSYAEVGKDTDPYLLGYYYEPSPGFPFESINGFRKDDTYGSDRLRPERTSAIEFGAELKFFNNRLGIDATYFQQRSKDQIIRLPVSNTTGLSRYITNAGEIENKGIELLITGEVIRSNNFNWSSSLNFSKTEGEILSMPEGLEEIVFFDGTYIQNKIVKGGKVGDLYGHKFNRNQQGQLIIDKNGLPSVNTEEYVKVGNAIPDWTAGLNNSISYKNFTLSVLLELKQGGDLFDMGLRNGIRNGVLKETELRYREVIFKGVTETGEPNTKPVEINGENLYRSYSRYNSASEVILQDASWFRIRNVNLSYNLPKQWIEKLKMQSARVSLTGNNLYLNTPYRGYDPEASQFGAGSNAFGFAGLVIPQTRSYTLSLNVTF</sequence>
<dbReference type="AlphaFoldDB" id="A0AAW9S3H7"/>
<keyword evidence="2 8" id="KW-0813">Transport</keyword>
<gene>
    <name evidence="13" type="ORF">AAG747_09380</name>
</gene>
<evidence type="ECO:0000259" key="12">
    <source>
        <dbReference type="Pfam" id="PF07715"/>
    </source>
</evidence>
<keyword evidence="5 9" id="KW-0798">TonB box</keyword>
<keyword evidence="6 8" id="KW-0472">Membrane</keyword>
<dbReference type="InterPro" id="IPR039426">
    <property type="entry name" value="TonB-dep_rcpt-like"/>
</dbReference>
<accession>A0AAW9S3H7</accession>
<dbReference type="InterPro" id="IPR037066">
    <property type="entry name" value="Plug_dom_sf"/>
</dbReference>
<evidence type="ECO:0000256" key="6">
    <source>
        <dbReference type="ARBA" id="ARBA00023136"/>
    </source>
</evidence>
<dbReference type="RefSeq" id="WP_346820904.1">
    <property type="nucleotide sequence ID" value="NZ_JBDKWZ010000004.1"/>
</dbReference>
<evidence type="ECO:0000256" key="3">
    <source>
        <dbReference type="ARBA" id="ARBA00022452"/>
    </source>
</evidence>
<feature type="domain" description="TonB-dependent receptor plug" evidence="12">
    <location>
        <begin position="117"/>
        <end position="252"/>
    </location>
</feature>
<keyword evidence="10" id="KW-0732">Signal</keyword>
<organism evidence="13 14">
    <name type="scientific">Rapidithrix thailandica</name>
    <dbReference type="NCBI Taxonomy" id="413964"/>
    <lineage>
        <taxon>Bacteria</taxon>
        <taxon>Pseudomonadati</taxon>
        <taxon>Bacteroidota</taxon>
        <taxon>Cytophagia</taxon>
        <taxon>Cytophagales</taxon>
        <taxon>Flammeovirgaceae</taxon>
        <taxon>Rapidithrix</taxon>
    </lineage>
</organism>
<dbReference type="InterPro" id="IPR023997">
    <property type="entry name" value="TonB-dep_OMP_SusC/RagA_CS"/>
</dbReference>
<proteinExistence type="inferred from homology"/>
<evidence type="ECO:0000256" key="2">
    <source>
        <dbReference type="ARBA" id="ARBA00022448"/>
    </source>
</evidence>
<dbReference type="Pfam" id="PF13715">
    <property type="entry name" value="CarbopepD_reg_2"/>
    <property type="match status" value="1"/>
</dbReference>
<dbReference type="Pfam" id="PF00593">
    <property type="entry name" value="TonB_dep_Rec_b-barrel"/>
    <property type="match status" value="1"/>
</dbReference>
<dbReference type="InterPro" id="IPR023996">
    <property type="entry name" value="TonB-dep_OMP_SusC/RagA"/>
</dbReference>
<dbReference type="NCBIfam" id="TIGR04057">
    <property type="entry name" value="SusC_RagA_signa"/>
    <property type="match status" value="1"/>
</dbReference>
<dbReference type="NCBIfam" id="TIGR04056">
    <property type="entry name" value="OMP_RagA_SusC"/>
    <property type="match status" value="1"/>
</dbReference>
<evidence type="ECO:0000256" key="10">
    <source>
        <dbReference type="SAM" id="SignalP"/>
    </source>
</evidence>
<dbReference type="SUPFAM" id="SSF49464">
    <property type="entry name" value="Carboxypeptidase regulatory domain-like"/>
    <property type="match status" value="1"/>
</dbReference>
<evidence type="ECO:0000256" key="7">
    <source>
        <dbReference type="ARBA" id="ARBA00023237"/>
    </source>
</evidence>